<dbReference type="PANTHER" id="PTHR22656:SF1">
    <property type="entry name" value="EF-HAND CALCIUM-BINDING DOMAIN-CONTAINING PROTEIN 13"/>
    <property type="match status" value="1"/>
</dbReference>
<dbReference type="OrthoDB" id="9634970at2759"/>
<sequence length="1111" mass="125324">MQRKVRQGKIYVNDLPMILHNLKISMSDSEMRQVLKTVDIDEFQDVLKTFSKMKGGRVAIDAVAAFLDSMAVPVNPETLKDVINHSHMDSNHTVDIGDIIFTLDELQQQYEEISLKEAIDMLDSMKRSYQSDKDRYLKGLENVEDNMEVDLKDFLMELKNTPDFKESIEKGKVTIQDFLTKFTDTLRTLKSERDVVQFKDIIRELANNDIFNECQNIQTTLGTVKLMSSDTIQVANLKDTFSDLNIPLRPEEQQMLEKTLDADEANELAKALDRVTSEKISIDDMKHISEGLELRVPDEELQKLDADISVDKDETLDLEEFLNHLIESQLSSAPERGTVDITKLDNVLEKMGVELTNEELQRLQEHMPVDRETMDIRDLDSVLRSMNIEITKREVEELKRNLSVDDKGTTDLDSLVNGLQVITGGKIDVSDVENAVKYVESERASREQLEEEKSFPTHGMQVDVSDLDSLLGNMTFQLTPEESPSKLPDYGGKVDVSSLDSILGEMQIKLSDKELTKLPDSLTGKEEIDANKLMDTIKAEKDIQEDIQEEYQKKLSDSVGATEGEDIDVHKLDSVLQAMDVKFSENEISDLKKDLQVDGKKIHSSDMRKVLGDMEIEVTDEELEWLQDTLPFDGGKVKLDNMDTVLKNLGVKLTPKEQERLKENLPPSDKTSNDKVYQNRLLEGVIASKIGTVDVANIDTILRNMDMKLTEMEKEDLIEKLPVDDARMVFQNRLLEEVKSMKGGDVDVCDVGNVVKEMGVTLTDSEHKALLEQLPIDDGTADVNKIDTILKNMGWKLTNDEIKDLKQNVPTDGIEENIKDLKNILEGMGVELTQQEYTDLLKNLLVDGGKADVNKLDTVVKNMGRRVSGMEFKDMTKNLPVRAGKVEMKKLIDAMKAFTGNKIAISDLQDVLESMGIELTDKMLSYLQKILPVDGGKVDINNIDTILENMGIKLTEAELKDLKEALPVDAGGKISVYKLLDAVKATRGESIDMADLEDVLENMGIELTDKEFMMLVGKLQVDEKGMVYWARVLKAVKSLKGGKLDVKFLNSFLENMGIKLPDKEVDQLRESLPVDDDGKIFQNTLLEKVKSLKDSGKIFYNRLLKAVKAFD</sequence>
<evidence type="ECO:0008006" key="5">
    <source>
        <dbReference type="Google" id="ProtNLM"/>
    </source>
</evidence>
<protein>
    <recommendedName>
        <fullName evidence="5">EF-hand domain-containing protein</fullName>
    </recommendedName>
</protein>
<proteinExistence type="predicted"/>
<dbReference type="EMBL" id="LZPO01097103">
    <property type="protein sequence ID" value="OBS65130.1"/>
    <property type="molecule type" value="Genomic_DNA"/>
</dbReference>
<dbReference type="Proteomes" id="UP000092124">
    <property type="component" value="Unassembled WGS sequence"/>
</dbReference>
<evidence type="ECO:0000313" key="4">
    <source>
        <dbReference type="Proteomes" id="UP000092124"/>
    </source>
</evidence>
<keyword evidence="4" id="KW-1185">Reference proteome</keyword>
<reference evidence="3 4" key="1">
    <citation type="submission" date="2016-06" db="EMBL/GenBank/DDBJ databases">
        <title>The Draft Genome Sequence and Annotation of the Desert Woodrat Neotoma lepida.</title>
        <authorList>
            <person name="Campbell M."/>
            <person name="Oakeson K.F."/>
            <person name="Yandell M."/>
            <person name="Halpert J.R."/>
            <person name="Dearing D."/>
        </authorList>
    </citation>
    <scope>NUCLEOTIDE SEQUENCE [LARGE SCALE GENOMIC DNA]</scope>
    <source>
        <strain evidence="3">417</strain>
        <tissue evidence="3">Liver</tissue>
    </source>
</reference>
<dbReference type="Gene3D" id="1.10.238.10">
    <property type="entry name" value="EF-hand"/>
    <property type="match status" value="4"/>
</dbReference>
<keyword evidence="2" id="KW-0106">Calcium</keyword>
<dbReference type="InterPro" id="IPR011992">
    <property type="entry name" value="EF-hand-dom_pair"/>
</dbReference>
<dbReference type="SUPFAM" id="SSF47473">
    <property type="entry name" value="EF-hand"/>
    <property type="match status" value="7"/>
</dbReference>
<keyword evidence="1" id="KW-0677">Repeat</keyword>
<dbReference type="AlphaFoldDB" id="A0A1A6GH81"/>
<evidence type="ECO:0000256" key="2">
    <source>
        <dbReference type="ARBA" id="ARBA00022837"/>
    </source>
</evidence>
<comment type="caution">
    <text evidence="3">The sequence shown here is derived from an EMBL/GenBank/DDBJ whole genome shotgun (WGS) entry which is preliminary data.</text>
</comment>
<name>A0A1A6GH81_NEOLE</name>
<evidence type="ECO:0000313" key="3">
    <source>
        <dbReference type="EMBL" id="OBS65130.1"/>
    </source>
</evidence>
<dbReference type="STRING" id="56216.A0A1A6GH81"/>
<feature type="non-terminal residue" evidence="3">
    <location>
        <position position="1111"/>
    </location>
</feature>
<gene>
    <name evidence="3" type="ORF">A6R68_06331</name>
</gene>
<organism evidence="3 4">
    <name type="scientific">Neotoma lepida</name>
    <name type="common">Desert woodrat</name>
    <dbReference type="NCBI Taxonomy" id="56216"/>
    <lineage>
        <taxon>Eukaryota</taxon>
        <taxon>Metazoa</taxon>
        <taxon>Chordata</taxon>
        <taxon>Craniata</taxon>
        <taxon>Vertebrata</taxon>
        <taxon>Euteleostomi</taxon>
        <taxon>Mammalia</taxon>
        <taxon>Eutheria</taxon>
        <taxon>Euarchontoglires</taxon>
        <taxon>Glires</taxon>
        <taxon>Rodentia</taxon>
        <taxon>Myomorpha</taxon>
        <taxon>Muroidea</taxon>
        <taxon>Cricetidae</taxon>
        <taxon>Neotominae</taxon>
        <taxon>Neotoma</taxon>
    </lineage>
</organism>
<accession>A0A1A6GH81</accession>
<evidence type="ECO:0000256" key="1">
    <source>
        <dbReference type="ARBA" id="ARBA00022737"/>
    </source>
</evidence>
<dbReference type="PANTHER" id="PTHR22656">
    <property type="entry name" value="EF-HAND CALCIUM-BINDING DOMAIN-CONTAINING PROTEIN 13"/>
    <property type="match status" value="1"/>
</dbReference>